<evidence type="ECO:0000256" key="2">
    <source>
        <dbReference type="ARBA" id="ARBA00022729"/>
    </source>
</evidence>
<dbReference type="SUPFAM" id="SSF54556">
    <property type="entry name" value="Chitinase insertion domain"/>
    <property type="match status" value="1"/>
</dbReference>
<keyword evidence="3 6" id="KW-0378">Hydrolase</keyword>
<proteinExistence type="inferred from homology"/>
<comment type="similarity">
    <text evidence="1">Belongs to the glycosyl hydrolase 18 family. Chitinase class V subfamily.</text>
</comment>
<dbReference type="SUPFAM" id="SSF51445">
    <property type="entry name" value="(Trans)glycosidases"/>
    <property type="match status" value="1"/>
</dbReference>
<keyword evidence="5 6" id="KW-0326">Glycosidase</keyword>
<protein>
    <submittedName>
        <fullName evidence="9">Chitinase</fullName>
    </submittedName>
</protein>
<evidence type="ECO:0000256" key="1">
    <source>
        <dbReference type="ARBA" id="ARBA00008682"/>
    </source>
</evidence>
<dbReference type="InterPro" id="IPR029070">
    <property type="entry name" value="Chitinase_insertion_sf"/>
</dbReference>
<dbReference type="PROSITE" id="PS51910">
    <property type="entry name" value="GH18_2"/>
    <property type="match status" value="1"/>
</dbReference>
<dbReference type="InterPro" id="IPR050314">
    <property type="entry name" value="Glycosyl_Hydrlase_18"/>
</dbReference>
<evidence type="ECO:0000256" key="7">
    <source>
        <dbReference type="SAM" id="SignalP"/>
    </source>
</evidence>
<dbReference type="InterPro" id="IPR011583">
    <property type="entry name" value="Chitinase_II/V-like_cat"/>
</dbReference>
<dbReference type="SMART" id="SM00636">
    <property type="entry name" value="Glyco_18"/>
    <property type="match status" value="1"/>
</dbReference>
<reference evidence="9" key="1">
    <citation type="submission" date="2014-05" db="EMBL/GenBank/DDBJ databases">
        <title>Genome-wide identification of stress proteins in chickpea genome.</title>
        <authorList>
            <person name="Sharma R."/>
            <person name="Suresh C.G."/>
        </authorList>
    </citation>
    <scope>NUCLEOTIDE SEQUENCE</scope>
    <source>
        <strain evidence="9">Chitin6</strain>
    </source>
</reference>
<evidence type="ECO:0000259" key="8">
    <source>
        <dbReference type="PROSITE" id="PS51910"/>
    </source>
</evidence>
<sequence>MASLKIFLTLAILLTIATKTSTCTSSLSLSSSSSSSSTRVKGIYWIENPLFPPSSINTSLFTHIFYAFITPDNVTYKLQPSTSQTTSFTIFTNTFKTKTPPATTLLSIGGAGSNSTLFTIIASNATARAAFINSTIDVARTFGFDGIDFDWEFPKTSNEMNSLGELFLQWRNAIAAESSVTGKPPLLLTAAVYFAASFFLSGEPRTYPVDSINKNLDWINVMSYDLHVSTSNETGAPSGMFDPKSNVTVSSGLISWIRVGVLPEKLVMGMPLYGKTWQLEDPKVNEIGSPSVGAGPGMDGSMAYFQVLEFIKLTRAKVVYDVDTVSVYTYSGSTWIGYDDPFTVSIKIGFAQAFSLRGYFFWVAGLDTFDWKISTQGKFKTFFLHLIVLSILRLTRKEGSRKYNDKEDVGFISSHPS</sequence>
<evidence type="ECO:0000256" key="6">
    <source>
        <dbReference type="RuleBase" id="RU000489"/>
    </source>
</evidence>
<dbReference type="PROSITE" id="PS01095">
    <property type="entry name" value="GH18_1"/>
    <property type="match status" value="1"/>
</dbReference>
<feature type="chain" id="PRO_5001714352" evidence="7">
    <location>
        <begin position="23"/>
        <end position="417"/>
    </location>
</feature>
<dbReference type="Gene3D" id="3.20.20.80">
    <property type="entry name" value="Glycosidases"/>
    <property type="match status" value="1"/>
</dbReference>
<dbReference type="GO" id="GO:0005975">
    <property type="term" value="P:carbohydrate metabolic process"/>
    <property type="evidence" value="ECO:0007669"/>
    <property type="project" value="InterPro"/>
</dbReference>
<evidence type="ECO:0000256" key="5">
    <source>
        <dbReference type="ARBA" id="ARBA00023295"/>
    </source>
</evidence>
<feature type="domain" description="GH18" evidence="8">
    <location>
        <begin position="39"/>
        <end position="384"/>
    </location>
</feature>
<dbReference type="GO" id="GO:0005576">
    <property type="term" value="C:extracellular region"/>
    <property type="evidence" value="ECO:0007669"/>
    <property type="project" value="TreeGrafter"/>
</dbReference>
<dbReference type="EMBL" id="KJ808773">
    <property type="protein sequence ID" value="AII99857.1"/>
    <property type="molecule type" value="Genomic_DNA"/>
</dbReference>
<evidence type="ECO:0000256" key="4">
    <source>
        <dbReference type="ARBA" id="ARBA00023180"/>
    </source>
</evidence>
<accession>A0A076L208</accession>
<dbReference type="InterPro" id="IPR001579">
    <property type="entry name" value="Glyco_hydro_18_chit_AS"/>
</dbReference>
<organism evidence="9">
    <name type="scientific">Cicer arietinum</name>
    <name type="common">Chickpea</name>
    <name type="synonym">Garbanzo</name>
    <dbReference type="NCBI Taxonomy" id="3827"/>
    <lineage>
        <taxon>Eukaryota</taxon>
        <taxon>Viridiplantae</taxon>
        <taxon>Streptophyta</taxon>
        <taxon>Embryophyta</taxon>
        <taxon>Tracheophyta</taxon>
        <taxon>Spermatophyta</taxon>
        <taxon>Magnoliopsida</taxon>
        <taxon>eudicotyledons</taxon>
        <taxon>Gunneridae</taxon>
        <taxon>Pentapetalae</taxon>
        <taxon>rosids</taxon>
        <taxon>fabids</taxon>
        <taxon>Fabales</taxon>
        <taxon>Fabaceae</taxon>
        <taxon>Papilionoideae</taxon>
        <taxon>50 kb inversion clade</taxon>
        <taxon>NPAAA clade</taxon>
        <taxon>Hologalegina</taxon>
        <taxon>IRL clade</taxon>
        <taxon>Cicereae</taxon>
        <taxon>Cicer</taxon>
    </lineage>
</organism>
<dbReference type="GO" id="GO:0008061">
    <property type="term" value="F:chitin binding"/>
    <property type="evidence" value="ECO:0007669"/>
    <property type="project" value="InterPro"/>
</dbReference>
<dbReference type="AlphaFoldDB" id="A0A076L208"/>
<dbReference type="Pfam" id="PF00704">
    <property type="entry name" value="Glyco_hydro_18"/>
    <property type="match status" value="1"/>
</dbReference>
<dbReference type="GO" id="GO:0006032">
    <property type="term" value="P:chitin catabolic process"/>
    <property type="evidence" value="ECO:0007669"/>
    <property type="project" value="TreeGrafter"/>
</dbReference>
<evidence type="ECO:0000256" key="3">
    <source>
        <dbReference type="ARBA" id="ARBA00022801"/>
    </source>
</evidence>
<evidence type="ECO:0000313" key="9">
    <source>
        <dbReference type="EMBL" id="AII99857.1"/>
    </source>
</evidence>
<feature type="signal peptide" evidence="7">
    <location>
        <begin position="1"/>
        <end position="22"/>
    </location>
</feature>
<dbReference type="GO" id="GO:0004568">
    <property type="term" value="F:chitinase activity"/>
    <property type="evidence" value="ECO:0007669"/>
    <property type="project" value="TreeGrafter"/>
</dbReference>
<dbReference type="PANTHER" id="PTHR11177:SF396">
    <property type="entry name" value="NOD FACTOR HYDROLASE PROTEIN 1"/>
    <property type="match status" value="1"/>
</dbReference>
<keyword evidence="4" id="KW-0325">Glycoprotein</keyword>
<dbReference type="CDD" id="cd02879">
    <property type="entry name" value="GH18_plant_chitinase_class_V"/>
    <property type="match status" value="1"/>
</dbReference>
<dbReference type="InterPro" id="IPR017853">
    <property type="entry name" value="GH"/>
</dbReference>
<name>A0A076L208_CICAR</name>
<dbReference type="InterPro" id="IPR001223">
    <property type="entry name" value="Glyco_hydro18_cat"/>
</dbReference>
<dbReference type="PANTHER" id="PTHR11177">
    <property type="entry name" value="CHITINASE"/>
    <property type="match status" value="1"/>
</dbReference>
<keyword evidence="2 7" id="KW-0732">Signal</keyword>
<dbReference type="FunFam" id="3.10.50.10:FF:000003">
    <property type="entry name" value="Class V chitinase CHIT5b"/>
    <property type="match status" value="1"/>
</dbReference>
<dbReference type="Gene3D" id="3.10.50.10">
    <property type="match status" value="1"/>
</dbReference>